<dbReference type="AlphaFoldDB" id="A0A372ZR35"/>
<dbReference type="SUPFAM" id="SSF48452">
    <property type="entry name" value="TPR-like"/>
    <property type="match status" value="1"/>
</dbReference>
<dbReference type="EMBL" id="QVIG01000001">
    <property type="protein sequence ID" value="RGD58339.1"/>
    <property type="molecule type" value="Genomic_DNA"/>
</dbReference>
<keyword evidence="4" id="KW-1185">Reference proteome</keyword>
<name>A0A372ZR35_9ACTN</name>
<accession>A0A372ZR35</accession>
<dbReference type="GO" id="GO:0003677">
    <property type="term" value="F:DNA binding"/>
    <property type="evidence" value="ECO:0007669"/>
    <property type="project" value="InterPro"/>
</dbReference>
<dbReference type="InterPro" id="IPR011990">
    <property type="entry name" value="TPR-like_helical_dom_sf"/>
</dbReference>
<evidence type="ECO:0000313" key="4">
    <source>
        <dbReference type="Proteomes" id="UP000263377"/>
    </source>
</evidence>
<feature type="compositionally biased region" description="Pro residues" evidence="1">
    <location>
        <begin position="1"/>
        <end position="24"/>
    </location>
</feature>
<proteinExistence type="predicted"/>
<dbReference type="PROSITE" id="PS50943">
    <property type="entry name" value="HTH_CROC1"/>
    <property type="match status" value="1"/>
</dbReference>
<dbReference type="InterPro" id="IPR010982">
    <property type="entry name" value="Lambda_DNA-bd_dom_sf"/>
</dbReference>
<feature type="domain" description="HTH cro/C1-type" evidence="2">
    <location>
        <begin position="37"/>
        <end position="70"/>
    </location>
</feature>
<dbReference type="SMART" id="SM00530">
    <property type="entry name" value="HTH_XRE"/>
    <property type="match status" value="1"/>
</dbReference>
<comment type="caution">
    <text evidence="3">The sequence shown here is derived from an EMBL/GenBank/DDBJ whole genome shotgun (WGS) entry which is preliminary data.</text>
</comment>
<feature type="compositionally biased region" description="Low complexity" evidence="1">
    <location>
        <begin position="113"/>
        <end position="123"/>
    </location>
</feature>
<feature type="region of interest" description="Disordered" evidence="1">
    <location>
        <begin position="1"/>
        <end position="30"/>
    </location>
</feature>
<protein>
    <submittedName>
        <fullName evidence="3">XRE family transcriptional regulator</fullName>
    </submittedName>
</protein>
<evidence type="ECO:0000313" key="3">
    <source>
        <dbReference type="EMBL" id="RGD58339.1"/>
    </source>
</evidence>
<dbReference type="SUPFAM" id="SSF47413">
    <property type="entry name" value="lambda repressor-like DNA-binding domains"/>
    <property type="match status" value="1"/>
</dbReference>
<dbReference type="Gene3D" id="1.25.40.10">
    <property type="entry name" value="Tetratricopeptide repeat domain"/>
    <property type="match status" value="1"/>
</dbReference>
<gene>
    <name evidence="3" type="ORF">DR950_11555</name>
</gene>
<dbReference type="Gene3D" id="1.10.260.40">
    <property type="entry name" value="lambda repressor-like DNA-binding domains"/>
    <property type="match status" value="1"/>
</dbReference>
<sequence length="407" mass="44004">MPSLPAPTPPPPPPPQPPPPPPRTGPGSARLRFGRRLRHWREARGLSQAEFGRLLGYHDSLISRVENAHRWPPPGMPARADELLRADGELADLWQAVQQEREHLGERAAATRPPLDTTATGPPDAATVEVLAQLLAVYRAAAGRIGGEELATVLEHHAHTLLGRPHPDPHQYPDPRDHPAADRSLAAQYAELAGWAHFEGDRHARALSWYATGLEWARATGDRITAAALLARQSTLYWWHGDPATALALAEAARTTAPPLPGLRAWTAVAQAHAHALAGRAPLVRRTLAEARRLTDTALRTGEPTPWADRADLVLAVAHGTCHRDLAVRTGRAGHARTAAAWLEAALRLLDPAARPRDHALVTARLAGAHALAGHADAAVALLTRLPPHAAGRIARERRRAEEWLRG</sequence>
<reference evidence="3 4" key="1">
    <citation type="submission" date="2018-08" db="EMBL/GenBank/DDBJ databases">
        <title>Diversity &amp; Physiological Properties of Lignin-Decomposing Actinobacteria from Soil.</title>
        <authorList>
            <person name="Roh S.G."/>
            <person name="Kim S.B."/>
        </authorList>
    </citation>
    <scope>NUCLEOTIDE SEQUENCE [LARGE SCALE GENOMIC DNA]</scope>
    <source>
        <strain evidence="3 4">MMS17-GH009</strain>
    </source>
</reference>
<dbReference type="InterPro" id="IPR001387">
    <property type="entry name" value="Cro/C1-type_HTH"/>
</dbReference>
<dbReference type="CDD" id="cd00093">
    <property type="entry name" value="HTH_XRE"/>
    <property type="match status" value="1"/>
</dbReference>
<evidence type="ECO:0000259" key="2">
    <source>
        <dbReference type="PROSITE" id="PS50943"/>
    </source>
</evidence>
<dbReference type="Proteomes" id="UP000263377">
    <property type="component" value="Unassembled WGS sequence"/>
</dbReference>
<dbReference type="RefSeq" id="WP_117486956.1">
    <property type="nucleotide sequence ID" value="NZ_QVIG01000001.1"/>
</dbReference>
<evidence type="ECO:0000256" key="1">
    <source>
        <dbReference type="SAM" id="MobiDB-lite"/>
    </source>
</evidence>
<dbReference type="Pfam" id="PF13560">
    <property type="entry name" value="HTH_31"/>
    <property type="match status" value="1"/>
</dbReference>
<feature type="region of interest" description="Disordered" evidence="1">
    <location>
        <begin position="102"/>
        <end position="123"/>
    </location>
</feature>
<organism evidence="3 4">
    <name type="scientific">Kitasatospora xanthocidica</name>
    <dbReference type="NCBI Taxonomy" id="83382"/>
    <lineage>
        <taxon>Bacteria</taxon>
        <taxon>Bacillati</taxon>
        <taxon>Actinomycetota</taxon>
        <taxon>Actinomycetes</taxon>
        <taxon>Kitasatosporales</taxon>
        <taxon>Streptomycetaceae</taxon>
        <taxon>Kitasatospora</taxon>
    </lineage>
</organism>